<reference evidence="2" key="1">
    <citation type="journal article" date="2023" name="GigaByte">
        <title>Genome assembly of the bearded iris, Iris pallida Lam.</title>
        <authorList>
            <person name="Bruccoleri R.E."/>
            <person name="Oakeley E.J."/>
            <person name="Faust A.M.E."/>
            <person name="Altorfer M."/>
            <person name="Dessus-Babus S."/>
            <person name="Burckhardt D."/>
            <person name="Oertli M."/>
            <person name="Naumann U."/>
            <person name="Petersen F."/>
            <person name="Wong J."/>
        </authorList>
    </citation>
    <scope>NUCLEOTIDE SEQUENCE</scope>
    <source>
        <strain evidence="2">GSM-AAB239-AS_SAM_17_03QT</strain>
    </source>
</reference>
<proteinExistence type="predicted"/>
<protein>
    <submittedName>
        <fullName evidence="2">Protein MRG1-like</fullName>
    </submittedName>
</protein>
<feature type="region of interest" description="Disordered" evidence="1">
    <location>
        <begin position="57"/>
        <end position="76"/>
    </location>
</feature>
<reference evidence="2" key="2">
    <citation type="submission" date="2023-04" db="EMBL/GenBank/DDBJ databases">
        <authorList>
            <person name="Bruccoleri R.E."/>
            <person name="Oakeley E.J."/>
            <person name="Faust A.-M."/>
            <person name="Dessus-Babus S."/>
            <person name="Altorfer M."/>
            <person name="Burckhardt D."/>
            <person name="Oertli M."/>
            <person name="Naumann U."/>
            <person name="Petersen F."/>
            <person name="Wong J."/>
        </authorList>
    </citation>
    <scope>NUCLEOTIDE SEQUENCE</scope>
    <source>
        <strain evidence="2">GSM-AAB239-AS_SAM_17_03QT</strain>
        <tissue evidence="2">Leaf</tissue>
    </source>
</reference>
<dbReference type="EMBL" id="JANAVB010002199">
    <property type="protein sequence ID" value="KAJ6851407.1"/>
    <property type="molecule type" value="Genomic_DNA"/>
</dbReference>
<comment type="caution">
    <text evidence="2">The sequence shown here is derived from an EMBL/GenBank/DDBJ whole genome shotgun (WGS) entry which is preliminary data.</text>
</comment>
<name>A0AAX6IEY7_IRIPA</name>
<keyword evidence="3" id="KW-1185">Reference proteome</keyword>
<gene>
    <name evidence="2" type="ORF">M6B38_258860</name>
</gene>
<sequence length="126" mass="14219">MVSPSLRPRRTVSSSVRSTSFVVASPAPTPPLKNGVPHPPHLRREARLRCLFRVHPCHQDGSQRPPPPQVDESSGQGCPASFFRSLWLHFLVPSLITSLGFQFFNFKFKLQNRKPSLAWSIAHLRL</sequence>
<evidence type="ECO:0000256" key="1">
    <source>
        <dbReference type="SAM" id="MobiDB-lite"/>
    </source>
</evidence>
<organism evidence="2 3">
    <name type="scientific">Iris pallida</name>
    <name type="common">Sweet iris</name>
    <dbReference type="NCBI Taxonomy" id="29817"/>
    <lineage>
        <taxon>Eukaryota</taxon>
        <taxon>Viridiplantae</taxon>
        <taxon>Streptophyta</taxon>
        <taxon>Embryophyta</taxon>
        <taxon>Tracheophyta</taxon>
        <taxon>Spermatophyta</taxon>
        <taxon>Magnoliopsida</taxon>
        <taxon>Liliopsida</taxon>
        <taxon>Asparagales</taxon>
        <taxon>Iridaceae</taxon>
        <taxon>Iridoideae</taxon>
        <taxon>Irideae</taxon>
        <taxon>Iris</taxon>
    </lineage>
</organism>
<dbReference type="AlphaFoldDB" id="A0AAX6IEY7"/>
<evidence type="ECO:0000313" key="2">
    <source>
        <dbReference type="EMBL" id="KAJ6851407.1"/>
    </source>
</evidence>
<accession>A0AAX6IEY7</accession>
<feature type="compositionally biased region" description="Low complexity" evidence="1">
    <location>
        <begin position="1"/>
        <end position="25"/>
    </location>
</feature>
<feature type="region of interest" description="Disordered" evidence="1">
    <location>
        <begin position="1"/>
        <end position="40"/>
    </location>
</feature>
<dbReference type="Proteomes" id="UP001140949">
    <property type="component" value="Unassembled WGS sequence"/>
</dbReference>
<evidence type="ECO:0000313" key="3">
    <source>
        <dbReference type="Proteomes" id="UP001140949"/>
    </source>
</evidence>